<proteinExistence type="predicted"/>
<dbReference type="AlphaFoldDB" id="A0AAN6TJY9"/>
<evidence type="ECO:0000256" key="1">
    <source>
        <dbReference type="SAM" id="MobiDB-lite"/>
    </source>
</evidence>
<dbReference type="EMBL" id="MU853334">
    <property type="protein sequence ID" value="KAK4115878.1"/>
    <property type="molecule type" value="Genomic_DNA"/>
</dbReference>
<comment type="caution">
    <text evidence="2">The sequence shown here is derived from an EMBL/GenBank/DDBJ whole genome shotgun (WGS) entry which is preliminary data.</text>
</comment>
<sequence>MPERLPAVPCTAASRTVTALGFLGRVASSYAVTTQRALSLADRQLEPMNILAESVLRMANTQERLVARLEGLSAPDRGRSPAPSAFDAPIPFRLGRDNQVHVSFRSPPGHSRVAGSSPTRPCRGGACRGDCVKDVEANIVSLEQRKSSVLYLLIPSAL</sequence>
<evidence type="ECO:0000313" key="2">
    <source>
        <dbReference type="EMBL" id="KAK4115878.1"/>
    </source>
</evidence>
<gene>
    <name evidence="2" type="ORF">N656DRAFT_795564</name>
</gene>
<feature type="region of interest" description="Disordered" evidence="1">
    <location>
        <begin position="104"/>
        <end position="123"/>
    </location>
</feature>
<dbReference type="GeneID" id="89941554"/>
<name>A0AAN6TJY9_9PEZI</name>
<organism evidence="2 3">
    <name type="scientific">Canariomyces notabilis</name>
    <dbReference type="NCBI Taxonomy" id="2074819"/>
    <lineage>
        <taxon>Eukaryota</taxon>
        <taxon>Fungi</taxon>
        <taxon>Dikarya</taxon>
        <taxon>Ascomycota</taxon>
        <taxon>Pezizomycotina</taxon>
        <taxon>Sordariomycetes</taxon>
        <taxon>Sordariomycetidae</taxon>
        <taxon>Sordariales</taxon>
        <taxon>Chaetomiaceae</taxon>
        <taxon>Canariomyces</taxon>
    </lineage>
</organism>
<reference evidence="2" key="1">
    <citation type="journal article" date="2023" name="Mol. Phylogenet. Evol.">
        <title>Genome-scale phylogeny and comparative genomics of the fungal order Sordariales.</title>
        <authorList>
            <person name="Hensen N."/>
            <person name="Bonometti L."/>
            <person name="Westerberg I."/>
            <person name="Brannstrom I.O."/>
            <person name="Guillou S."/>
            <person name="Cros-Aarteil S."/>
            <person name="Calhoun S."/>
            <person name="Haridas S."/>
            <person name="Kuo A."/>
            <person name="Mondo S."/>
            <person name="Pangilinan J."/>
            <person name="Riley R."/>
            <person name="LaButti K."/>
            <person name="Andreopoulos B."/>
            <person name="Lipzen A."/>
            <person name="Chen C."/>
            <person name="Yan M."/>
            <person name="Daum C."/>
            <person name="Ng V."/>
            <person name="Clum A."/>
            <person name="Steindorff A."/>
            <person name="Ohm R.A."/>
            <person name="Martin F."/>
            <person name="Silar P."/>
            <person name="Natvig D.O."/>
            <person name="Lalanne C."/>
            <person name="Gautier V."/>
            <person name="Ament-Velasquez S.L."/>
            <person name="Kruys A."/>
            <person name="Hutchinson M.I."/>
            <person name="Powell A.J."/>
            <person name="Barry K."/>
            <person name="Miller A.N."/>
            <person name="Grigoriev I.V."/>
            <person name="Debuchy R."/>
            <person name="Gladieux P."/>
            <person name="Hiltunen Thoren M."/>
            <person name="Johannesson H."/>
        </authorList>
    </citation>
    <scope>NUCLEOTIDE SEQUENCE</scope>
    <source>
        <strain evidence="2">CBS 508.74</strain>
    </source>
</reference>
<reference evidence="2" key="2">
    <citation type="submission" date="2023-05" db="EMBL/GenBank/DDBJ databases">
        <authorList>
            <consortium name="Lawrence Berkeley National Laboratory"/>
            <person name="Steindorff A."/>
            <person name="Hensen N."/>
            <person name="Bonometti L."/>
            <person name="Westerberg I."/>
            <person name="Brannstrom I.O."/>
            <person name="Guillou S."/>
            <person name="Cros-Aarteil S."/>
            <person name="Calhoun S."/>
            <person name="Haridas S."/>
            <person name="Kuo A."/>
            <person name="Mondo S."/>
            <person name="Pangilinan J."/>
            <person name="Riley R."/>
            <person name="Labutti K."/>
            <person name="Andreopoulos B."/>
            <person name="Lipzen A."/>
            <person name="Chen C."/>
            <person name="Yanf M."/>
            <person name="Daum C."/>
            <person name="Ng V."/>
            <person name="Clum A."/>
            <person name="Ohm R."/>
            <person name="Martin F."/>
            <person name="Silar P."/>
            <person name="Natvig D."/>
            <person name="Lalanne C."/>
            <person name="Gautier V."/>
            <person name="Ament-Velasquez S.L."/>
            <person name="Kruys A."/>
            <person name="Hutchinson M.I."/>
            <person name="Powell A.J."/>
            <person name="Barry K."/>
            <person name="Miller A.N."/>
            <person name="Grigoriev I.V."/>
            <person name="Debuchy R."/>
            <person name="Gladieux P."/>
            <person name="Thoren M.H."/>
            <person name="Johannesson H."/>
        </authorList>
    </citation>
    <scope>NUCLEOTIDE SEQUENCE</scope>
    <source>
        <strain evidence="2">CBS 508.74</strain>
    </source>
</reference>
<evidence type="ECO:0000313" key="3">
    <source>
        <dbReference type="Proteomes" id="UP001302812"/>
    </source>
</evidence>
<accession>A0AAN6TJY9</accession>
<dbReference type="RefSeq" id="XP_064673448.1">
    <property type="nucleotide sequence ID" value="XM_064817429.1"/>
</dbReference>
<keyword evidence="3" id="KW-1185">Reference proteome</keyword>
<dbReference type="Proteomes" id="UP001302812">
    <property type="component" value="Unassembled WGS sequence"/>
</dbReference>
<protein>
    <submittedName>
        <fullName evidence="2">Uncharacterized protein</fullName>
    </submittedName>
</protein>